<evidence type="ECO:0000259" key="10">
    <source>
        <dbReference type="PROSITE" id="PS51915"/>
    </source>
</evidence>
<dbReference type="GO" id="GO:0008270">
    <property type="term" value="F:zinc ion binding"/>
    <property type="evidence" value="ECO:0007669"/>
    <property type="project" value="UniProtKB-UniRule"/>
</dbReference>
<dbReference type="FunFam" id="3.30.160.60:FF:002061">
    <property type="entry name" value="Uncharacterized protein"/>
    <property type="match status" value="1"/>
</dbReference>
<evidence type="ECO:0000256" key="6">
    <source>
        <dbReference type="ARBA" id="ARBA00023242"/>
    </source>
</evidence>
<comment type="caution">
    <text evidence="11">The sequence shown here is derived from an EMBL/GenBank/DDBJ whole genome shotgun (WGS) entry which is preliminary data.</text>
</comment>
<dbReference type="FunFam" id="3.30.160.60:FF:000072">
    <property type="entry name" value="zinc finger protein 143 isoform X1"/>
    <property type="match status" value="1"/>
</dbReference>
<dbReference type="InterPro" id="IPR012934">
    <property type="entry name" value="Znf_AD"/>
</dbReference>
<feature type="domain" description="C2H2-type" evidence="9">
    <location>
        <begin position="214"/>
        <end position="241"/>
    </location>
</feature>
<keyword evidence="2 8" id="KW-0479">Metal-binding</keyword>
<evidence type="ECO:0000256" key="2">
    <source>
        <dbReference type="ARBA" id="ARBA00022723"/>
    </source>
</evidence>
<evidence type="ECO:0000313" key="11">
    <source>
        <dbReference type="EMBL" id="KAL1506198.1"/>
    </source>
</evidence>
<feature type="domain" description="C2H2-type" evidence="9">
    <location>
        <begin position="439"/>
        <end position="466"/>
    </location>
</feature>
<evidence type="ECO:0000256" key="4">
    <source>
        <dbReference type="ARBA" id="ARBA00022771"/>
    </source>
</evidence>
<evidence type="ECO:0000256" key="8">
    <source>
        <dbReference type="PROSITE-ProRule" id="PRU01263"/>
    </source>
</evidence>
<feature type="binding site" evidence="8">
    <location>
        <position position="57"/>
    </location>
    <ligand>
        <name>Zn(2+)</name>
        <dbReference type="ChEBI" id="CHEBI:29105"/>
    </ligand>
</feature>
<dbReference type="SUPFAM" id="SSF57716">
    <property type="entry name" value="Glucocorticoid receptor-like (DNA-binding domain)"/>
    <property type="match status" value="1"/>
</dbReference>
<dbReference type="FunFam" id="3.30.160.60:FF:002343">
    <property type="entry name" value="Zinc finger protein 33A"/>
    <property type="match status" value="1"/>
</dbReference>
<dbReference type="PROSITE" id="PS51915">
    <property type="entry name" value="ZAD"/>
    <property type="match status" value="1"/>
</dbReference>
<feature type="domain" description="C2H2-type" evidence="9">
    <location>
        <begin position="411"/>
        <end position="438"/>
    </location>
</feature>
<feature type="domain" description="C2H2-type" evidence="9">
    <location>
        <begin position="240"/>
        <end position="268"/>
    </location>
</feature>
<feature type="binding site" evidence="8">
    <location>
        <position position="15"/>
    </location>
    <ligand>
        <name>Zn(2+)</name>
        <dbReference type="ChEBI" id="CHEBI:29105"/>
    </ligand>
</feature>
<dbReference type="FunFam" id="3.30.160.60:FF:000733">
    <property type="entry name" value="Zinc finger protein 236 variant"/>
    <property type="match status" value="1"/>
</dbReference>
<name>A0ABD1EYT8_HYPHA</name>
<organism evidence="11 12">
    <name type="scientific">Hypothenemus hampei</name>
    <name type="common">Coffee berry borer</name>
    <dbReference type="NCBI Taxonomy" id="57062"/>
    <lineage>
        <taxon>Eukaryota</taxon>
        <taxon>Metazoa</taxon>
        <taxon>Ecdysozoa</taxon>
        <taxon>Arthropoda</taxon>
        <taxon>Hexapoda</taxon>
        <taxon>Insecta</taxon>
        <taxon>Pterygota</taxon>
        <taxon>Neoptera</taxon>
        <taxon>Endopterygota</taxon>
        <taxon>Coleoptera</taxon>
        <taxon>Polyphaga</taxon>
        <taxon>Cucujiformia</taxon>
        <taxon>Curculionidae</taxon>
        <taxon>Scolytinae</taxon>
        <taxon>Hypothenemus</taxon>
    </lineage>
</organism>
<evidence type="ECO:0000256" key="3">
    <source>
        <dbReference type="ARBA" id="ARBA00022737"/>
    </source>
</evidence>
<keyword evidence="4 7" id="KW-0863">Zinc-finger</keyword>
<dbReference type="PANTHER" id="PTHR24394:SF29">
    <property type="entry name" value="MYONEURIN"/>
    <property type="match status" value="1"/>
</dbReference>
<dbReference type="FunFam" id="3.30.160.60:FF:000328">
    <property type="entry name" value="Zinc finger protein 1079"/>
    <property type="match status" value="1"/>
</dbReference>
<feature type="domain" description="ZAD" evidence="10">
    <location>
        <begin position="13"/>
        <end position="84"/>
    </location>
</feature>
<feature type="domain" description="C2H2-type" evidence="9">
    <location>
        <begin position="467"/>
        <end position="494"/>
    </location>
</feature>
<feature type="domain" description="C2H2-type" evidence="9">
    <location>
        <begin position="495"/>
        <end position="522"/>
    </location>
</feature>
<feature type="binding site" evidence="8">
    <location>
        <position position="18"/>
    </location>
    <ligand>
        <name>Zn(2+)</name>
        <dbReference type="ChEBI" id="CHEBI:29105"/>
    </ligand>
</feature>
<dbReference type="PROSITE" id="PS50157">
    <property type="entry name" value="ZINC_FINGER_C2H2_2"/>
    <property type="match status" value="12"/>
</dbReference>
<keyword evidence="3" id="KW-0677">Repeat</keyword>
<protein>
    <submittedName>
        <fullName evidence="11">Uncharacterized protein</fullName>
    </submittedName>
</protein>
<feature type="domain" description="C2H2-type" evidence="9">
    <location>
        <begin position="355"/>
        <end position="382"/>
    </location>
</feature>
<dbReference type="PROSITE" id="PS00028">
    <property type="entry name" value="ZINC_FINGER_C2H2_1"/>
    <property type="match status" value="11"/>
</dbReference>
<keyword evidence="6" id="KW-0539">Nucleus</keyword>
<dbReference type="Proteomes" id="UP001566132">
    <property type="component" value="Unassembled WGS sequence"/>
</dbReference>
<dbReference type="AlphaFoldDB" id="A0ABD1EYT8"/>
<keyword evidence="5 8" id="KW-0862">Zinc</keyword>
<evidence type="ECO:0000256" key="7">
    <source>
        <dbReference type="PROSITE-ProRule" id="PRU00042"/>
    </source>
</evidence>
<dbReference type="SMART" id="SM00355">
    <property type="entry name" value="ZnF_C2H2"/>
    <property type="match status" value="12"/>
</dbReference>
<dbReference type="EMBL" id="JBDJPC010000004">
    <property type="protein sequence ID" value="KAL1506198.1"/>
    <property type="molecule type" value="Genomic_DNA"/>
</dbReference>
<dbReference type="Pfam" id="PF00096">
    <property type="entry name" value="zf-C2H2"/>
    <property type="match status" value="8"/>
</dbReference>
<accession>A0ABD1EYT8</accession>
<feature type="domain" description="C2H2-type" evidence="9">
    <location>
        <begin position="383"/>
        <end position="410"/>
    </location>
</feature>
<dbReference type="GO" id="GO:0005634">
    <property type="term" value="C:nucleus"/>
    <property type="evidence" value="ECO:0007669"/>
    <property type="project" value="UniProtKB-SubCell"/>
</dbReference>
<feature type="domain" description="C2H2-type" evidence="9">
    <location>
        <begin position="269"/>
        <end position="296"/>
    </location>
</feature>
<evidence type="ECO:0000259" key="9">
    <source>
        <dbReference type="PROSITE" id="PS50157"/>
    </source>
</evidence>
<feature type="domain" description="C2H2-type" evidence="9">
    <location>
        <begin position="523"/>
        <end position="545"/>
    </location>
</feature>
<evidence type="ECO:0000313" key="12">
    <source>
        <dbReference type="Proteomes" id="UP001566132"/>
    </source>
</evidence>
<evidence type="ECO:0000256" key="5">
    <source>
        <dbReference type="ARBA" id="ARBA00022833"/>
    </source>
</evidence>
<proteinExistence type="predicted"/>
<dbReference type="Pfam" id="PF07776">
    <property type="entry name" value="zf-AD"/>
    <property type="match status" value="1"/>
</dbReference>
<evidence type="ECO:0000256" key="1">
    <source>
        <dbReference type="ARBA" id="ARBA00004123"/>
    </source>
</evidence>
<feature type="domain" description="C2H2-type" evidence="9">
    <location>
        <begin position="299"/>
        <end position="326"/>
    </location>
</feature>
<keyword evidence="12" id="KW-1185">Reference proteome</keyword>
<sequence length="552" mass="63849">MTECPRIVLDVEKTCRTCLTQKTSTELHLIIEKNLVQILELTNVKLSLNLCLPKNICTDCIKHLTMARHFRKQIIDIESQLGNFIFEERSEDKTFPETSEISDENLQQIIEPQTNFKEDVLIIEDVVDETMKNVEDILNDSNNIYTITSSLKYLDNYRVKEVVTGTVTNVIKWAEAQDTSLPLNNHNACSNEKNLKNNCLLNNNGLKPGKIANYICDLCSKTFRFEFIFKKHLLKHGSHLECEVCLLTFEDSNSYLVHVKEQHPQYKPFSCPNCEQRFHTLTPLKMHFNQHLNNNFNKFECDICGKKYSQQKYLTVHKTNHNVIRSYKCDICQKKLADAHSLRNHLKIHKGDKKHKCDTCGAKFIHRFSLKSHLRTHTGEKPFACKFCDNKFSTSSYLKIHLRTHTDEKPYKCLQCAKSFVSRCALAAHEKAHSGEKKFQCDVCGWRSSRSADLQTHIRKHTGEKPYNCEKCSKSYKTASNLAAHRRTHLGLKQHICSICLKAFGDPRTLKSHIRIHTGETPYMCHICGHRFKQSGQLSTHRKIHELRISGN</sequence>
<dbReference type="InterPro" id="IPR013087">
    <property type="entry name" value="Znf_C2H2_type"/>
</dbReference>
<gene>
    <name evidence="11" type="ORF">ABEB36_005601</name>
</gene>
<dbReference type="SMART" id="SM00868">
    <property type="entry name" value="zf-AD"/>
    <property type="match status" value="1"/>
</dbReference>
<dbReference type="InterPro" id="IPR036236">
    <property type="entry name" value="Znf_C2H2_sf"/>
</dbReference>
<feature type="domain" description="C2H2-type" evidence="9">
    <location>
        <begin position="327"/>
        <end position="354"/>
    </location>
</feature>
<dbReference type="Gene3D" id="3.30.160.60">
    <property type="entry name" value="Classic Zinc Finger"/>
    <property type="match status" value="10"/>
</dbReference>
<dbReference type="SUPFAM" id="SSF57667">
    <property type="entry name" value="beta-beta-alpha zinc fingers"/>
    <property type="match status" value="7"/>
</dbReference>
<reference evidence="11 12" key="1">
    <citation type="submission" date="2024-05" db="EMBL/GenBank/DDBJ databases">
        <title>Genetic variation in Jamaican populations of the coffee berry borer (Hypothenemus hampei).</title>
        <authorList>
            <person name="Errbii M."/>
            <person name="Myrie A."/>
        </authorList>
    </citation>
    <scope>NUCLEOTIDE SEQUENCE [LARGE SCALE GENOMIC DNA]</scope>
    <source>
        <strain evidence="11">JA-Hopewell-2020-01-JO</strain>
        <tissue evidence="11">Whole body</tissue>
    </source>
</reference>
<comment type="subcellular location">
    <subcellularLocation>
        <location evidence="1">Nucleus</location>
    </subcellularLocation>
</comment>
<dbReference type="PANTHER" id="PTHR24394">
    <property type="entry name" value="ZINC FINGER PROTEIN"/>
    <property type="match status" value="1"/>
</dbReference>
<dbReference type="GO" id="GO:0006355">
    <property type="term" value="P:regulation of DNA-templated transcription"/>
    <property type="evidence" value="ECO:0007669"/>
    <property type="project" value="UniProtKB-ARBA"/>
</dbReference>
<dbReference type="FunFam" id="3.30.160.60:FF:000557">
    <property type="entry name" value="zinc finger and SCAN domain-containing protein 29"/>
    <property type="match status" value="1"/>
</dbReference>
<feature type="binding site" evidence="8">
    <location>
        <position position="60"/>
    </location>
    <ligand>
        <name>Zn(2+)</name>
        <dbReference type="ChEBI" id="CHEBI:29105"/>
    </ligand>
</feature>